<dbReference type="PROSITE" id="PS50893">
    <property type="entry name" value="ABC_TRANSPORTER_2"/>
    <property type="match status" value="1"/>
</dbReference>
<feature type="domain" description="ABC transmembrane type-1" evidence="9">
    <location>
        <begin position="19"/>
        <end position="309"/>
    </location>
</feature>
<evidence type="ECO:0000259" key="9">
    <source>
        <dbReference type="PROSITE" id="PS50929"/>
    </source>
</evidence>
<keyword evidence="11" id="KW-1185">Reference proteome</keyword>
<reference evidence="10 11" key="1">
    <citation type="submission" date="2022-11" db="EMBL/GenBank/DDBJ databases">
        <title>Genome sequencing of Acetobacter type strain.</title>
        <authorList>
            <person name="Heo J."/>
            <person name="Lee D."/>
            <person name="Han B.-H."/>
            <person name="Hong S.-B."/>
            <person name="Kwon S.-W."/>
        </authorList>
    </citation>
    <scope>NUCLEOTIDE SEQUENCE [LARGE SCALE GENOMIC DNA]</scope>
    <source>
        <strain evidence="10 11">KACC 21251</strain>
    </source>
</reference>
<accession>A0ABT3Q7F7</accession>
<feature type="transmembrane region" description="Helical" evidence="7">
    <location>
        <begin position="58"/>
        <end position="79"/>
    </location>
</feature>
<dbReference type="InterPro" id="IPR027417">
    <property type="entry name" value="P-loop_NTPase"/>
</dbReference>
<comment type="caution">
    <text evidence="10">The sequence shown here is derived from an EMBL/GenBank/DDBJ whole genome shotgun (WGS) entry which is preliminary data.</text>
</comment>
<dbReference type="InterPro" id="IPR003593">
    <property type="entry name" value="AAA+_ATPase"/>
</dbReference>
<dbReference type="SUPFAM" id="SSF52540">
    <property type="entry name" value="P-loop containing nucleoside triphosphate hydrolases"/>
    <property type="match status" value="1"/>
</dbReference>
<protein>
    <submittedName>
        <fullName evidence="10">Thiol reductant ABC exporter subunit CydC</fullName>
    </submittedName>
</protein>
<dbReference type="PROSITE" id="PS00211">
    <property type="entry name" value="ABC_TRANSPORTER_1"/>
    <property type="match status" value="1"/>
</dbReference>
<dbReference type="InterPro" id="IPR039421">
    <property type="entry name" value="Type_1_exporter"/>
</dbReference>
<dbReference type="PROSITE" id="PS51257">
    <property type="entry name" value="PROKAR_LIPOPROTEIN"/>
    <property type="match status" value="1"/>
</dbReference>
<dbReference type="InterPro" id="IPR036640">
    <property type="entry name" value="ABC1_TM_sf"/>
</dbReference>
<dbReference type="Gene3D" id="1.20.1560.10">
    <property type="entry name" value="ABC transporter type 1, transmembrane domain"/>
    <property type="match status" value="1"/>
</dbReference>
<dbReference type="NCBIfam" id="TIGR02868">
    <property type="entry name" value="CydC"/>
    <property type="match status" value="1"/>
</dbReference>
<dbReference type="EMBL" id="JAPIUX010000005">
    <property type="protein sequence ID" value="MCX2561216.1"/>
    <property type="molecule type" value="Genomic_DNA"/>
</dbReference>
<feature type="transmembrane region" description="Helical" evidence="7">
    <location>
        <begin position="254"/>
        <end position="273"/>
    </location>
</feature>
<dbReference type="Gene3D" id="3.40.50.300">
    <property type="entry name" value="P-loop containing nucleotide triphosphate hydrolases"/>
    <property type="match status" value="1"/>
</dbReference>
<sequence length="566" mass="60550">MSDLSRLLRLTRPLKGMLWLGFILACLASLANFGLLFLSGWLLAGAAAAGLGGIATQNLFNLFMPAAGVRFFATVRILARYAERLVTHDAALRVVSVLRGWSFERLIPRSPLLETRHRSGDILARFVGDTDRMGQFPLDALLPFGVAAVCSTISVLIMALFSVPVALLMALTLLLIGAAAPFLAGKPVDRIMQAYAKAADALRADSVETVQALGDIAFCGATERTLKRLEAYQTSLSAGQYRLAAITHAARQSVAFIGMLTAAGVIGLAANALQHHRLSAAELPMLALGCLAAFEQVSGLIPARQALGRAMLSARRVFALCDMPPPVPQPERTPPLPLTPDLTMQDVTLAYPGSHVPVLHGLSLSVQAGERVGIIGPSGEGKSSLGRLLMRLAEYQRGSVCFGGVDLRTLSTQTLSGRVGVLSQTFHLQQGSIRHNLRIACPDADENEMWAALQAAHLDTEIRAMTKGLDTRVGEHGVCLSGGQARRLAVAQIILRRPAWLLLDEPTEGLTPEAGQALIGSLLMALPAATVLCITHRPEPLTFMNRVLRLENGQLHPREIPAHPTP</sequence>
<feature type="domain" description="ABC transporter" evidence="8">
    <location>
        <begin position="342"/>
        <end position="566"/>
    </location>
</feature>
<dbReference type="RefSeq" id="WP_166121585.1">
    <property type="nucleotide sequence ID" value="NZ_JAPIUX010000005.1"/>
</dbReference>
<dbReference type="Proteomes" id="UP001526446">
    <property type="component" value="Unassembled WGS sequence"/>
</dbReference>
<evidence type="ECO:0000259" key="8">
    <source>
        <dbReference type="PROSITE" id="PS50893"/>
    </source>
</evidence>
<dbReference type="PROSITE" id="PS50929">
    <property type="entry name" value="ABC_TM1F"/>
    <property type="match status" value="1"/>
</dbReference>
<keyword evidence="4" id="KW-0067">ATP-binding</keyword>
<dbReference type="InterPro" id="IPR017871">
    <property type="entry name" value="ABC_transporter-like_CS"/>
</dbReference>
<organism evidence="10 11">
    <name type="scientific">Acetobacter farinalis</name>
    <dbReference type="NCBI Taxonomy" id="1260984"/>
    <lineage>
        <taxon>Bacteria</taxon>
        <taxon>Pseudomonadati</taxon>
        <taxon>Pseudomonadota</taxon>
        <taxon>Alphaproteobacteria</taxon>
        <taxon>Acetobacterales</taxon>
        <taxon>Acetobacteraceae</taxon>
        <taxon>Acetobacter</taxon>
    </lineage>
</organism>
<evidence type="ECO:0000256" key="6">
    <source>
        <dbReference type="ARBA" id="ARBA00023136"/>
    </source>
</evidence>
<proteinExistence type="predicted"/>
<evidence type="ECO:0000256" key="7">
    <source>
        <dbReference type="SAM" id="Phobius"/>
    </source>
</evidence>
<gene>
    <name evidence="10" type="primary">cydC</name>
    <name evidence="10" type="ORF">OQ252_07370</name>
</gene>
<dbReference type="Pfam" id="PF00005">
    <property type="entry name" value="ABC_tran"/>
    <property type="match status" value="1"/>
</dbReference>
<evidence type="ECO:0000313" key="11">
    <source>
        <dbReference type="Proteomes" id="UP001526446"/>
    </source>
</evidence>
<evidence type="ECO:0000313" key="10">
    <source>
        <dbReference type="EMBL" id="MCX2561216.1"/>
    </source>
</evidence>
<dbReference type="InterPro" id="IPR011527">
    <property type="entry name" value="ABC1_TM_dom"/>
</dbReference>
<dbReference type="InterPro" id="IPR014223">
    <property type="entry name" value="ABC_CydC/D"/>
</dbReference>
<evidence type="ECO:0000256" key="4">
    <source>
        <dbReference type="ARBA" id="ARBA00022840"/>
    </source>
</evidence>
<dbReference type="PANTHER" id="PTHR43394">
    <property type="entry name" value="ATP-DEPENDENT PERMEASE MDL1, MITOCHONDRIAL"/>
    <property type="match status" value="1"/>
</dbReference>
<keyword evidence="2 7" id="KW-0812">Transmembrane</keyword>
<comment type="subcellular location">
    <subcellularLocation>
        <location evidence="1">Cell membrane</location>
        <topology evidence="1">Multi-pass membrane protein</topology>
    </subcellularLocation>
</comment>
<evidence type="ECO:0000256" key="1">
    <source>
        <dbReference type="ARBA" id="ARBA00004651"/>
    </source>
</evidence>
<name>A0ABT3Q7F7_9PROT</name>
<dbReference type="Pfam" id="PF00664">
    <property type="entry name" value="ABC_membrane"/>
    <property type="match status" value="1"/>
</dbReference>
<dbReference type="SUPFAM" id="SSF90123">
    <property type="entry name" value="ABC transporter transmembrane region"/>
    <property type="match status" value="1"/>
</dbReference>
<keyword evidence="6 7" id="KW-0472">Membrane</keyword>
<dbReference type="InterPro" id="IPR003439">
    <property type="entry name" value="ABC_transporter-like_ATP-bd"/>
</dbReference>
<feature type="transmembrane region" description="Helical" evidence="7">
    <location>
        <begin position="140"/>
        <end position="161"/>
    </location>
</feature>
<keyword evidence="5 7" id="KW-1133">Transmembrane helix</keyword>
<evidence type="ECO:0000256" key="2">
    <source>
        <dbReference type="ARBA" id="ARBA00022692"/>
    </source>
</evidence>
<dbReference type="SMART" id="SM00382">
    <property type="entry name" value="AAA"/>
    <property type="match status" value="1"/>
</dbReference>
<evidence type="ECO:0000256" key="3">
    <source>
        <dbReference type="ARBA" id="ARBA00022741"/>
    </source>
</evidence>
<evidence type="ECO:0000256" key="5">
    <source>
        <dbReference type="ARBA" id="ARBA00022989"/>
    </source>
</evidence>
<feature type="transmembrane region" description="Helical" evidence="7">
    <location>
        <begin position="167"/>
        <end position="184"/>
    </location>
</feature>
<dbReference type="PANTHER" id="PTHR43394:SF1">
    <property type="entry name" value="ATP-BINDING CASSETTE SUB-FAMILY B MEMBER 10, MITOCHONDRIAL"/>
    <property type="match status" value="1"/>
</dbReference>
<keyword evidence="3" id="KW-0547">Nucleotide-binding</keyword>